<dbReference type="AlphaFoldDB" id="A0A7G9G703"/>
<dbReference type="Proteomes" id="UP000515823">
    <property type="component" value="Chromosome"/>
</dbReference>
<keyword evidence="2" id="KW-1185">Reference proteome</keyword>
<dbReference type="RefSeq" id="WP_249304134.1">
    <property type="nucleotide sequence ID" value="NZ_CP060634.1"/>
</dbReference>
<protein>
    <submittedName>
        <fullName evidence="1">Uncharacterized protein</fullName>
    </submittedName>
</protein>
<sequence>MTNGNRIRYKDNTHLAAVIRCPYPEDKRPCDRLREERDCQRCKEEWLEEEEE</sequence>
<dbReference type="EMBL" id="CP060634">
    <property type="protein sequence ID" value="QNM06585.1"/>
    <property type="molecule type" value="Genomic_DNA"/>
</dbReference>
<evidence type="ECO:0000313" key="1">
    <source>
        <dbReference type="EMBL" id="QNM06585.1"/>
    </source>
</evidence>
<dbReference type="KEGG" id="qdo:H9Q78_05485"/>
<organism evidence="1 2">
    <name type="scientific">Qiania dongpingensis</name>
    <dbReference type="NCBI Taxonomy" id="2763669"/>
    <lineage>
        <taxon>Bacteria</taxon>
        <taxon>Bacillati</taxon>
        <taxon>Bacillota</taxon>
        <taxon>Clostridia</taxon>
        <taxon>Lachnospirales</taxon>
        <taxon>Lachnospiraceae</taxon>
        <taxon>Qiania</taxon>
    </lineage>
</organism>
<reference evidence="1 2" key="1">
    <citation type="submission" date="2020-08" db="EMBL/GenBank/DDBJ databases">
        <authorList>
            <person name="Liu C."/>
            <person name="Sun Q."/>
        </authorList>
    </citation>
    <scope>NUCLEOTIDE SEQUENCE [LARGE SCALE GENOMIC DNA]</scope>
    <source>
        <strain evidence="1 2">NSJ-38</strain>
    </source>
</reference>
<evidence type="ECO:0000313" key="2">
    <source>
        <dbReference type="Proteomes" id="UP000515823"/>
    </source>
</evidence>
<name>A0A7G9G703_9FIRM</name>
<gene>
    <name evidence="1" type="ORF">H9Q78_05485</name>
</gene>
<proteinExistence type="predicted"/>
<accession>A0A7G9G703</accession>